<dbReference type="OrthoDB" id="5431245at2759"/>
<keyword evidence="3" id="KW-1185">Reference proteome</keyword>
<evidence type="ECO:0000313" key="3">
    <source>
        <dbReference type="Proteomes" id="UP000039046"/>
    </source>
</evidence>
<feature type="region of interest" description="Disordered" evidence="1">
    <location>
        <begin position="55"/>
        <end position="84"/>
    </location>
</feature>
<dbReference type="Proteomes" id="UP000039046">
    <property type="component" value="Unassembled WGS sequence"/>
</dbReference>
<gene>
    <name evidence="2" type="ORF">VHEMI07793</name>
</gene>
<dbReference type="HOGENOM" id="CLU_1526226_0_0_1"/>
<dbReference type="AlphaFoldDB" id="A0A0A1TMC3"/>
<accession>A0A0A1TMC3</accession>
<dbReference type="EMBL" id="CDHN01000004">
    <property type="protein sequence ID" value="CEJ92123.1"/>
    <property type="molecule type" value="Genomic_DNA"/>
</dbReference>
<evidence type="ECO:0000256" key="1">
    <source>
        <dbReference type="SAM" id="MobiDB-lite"/>
    </source>
</evidence>
<reference evidence="2 3" key="1">
    <citation type="journal article" date="2015" name="Genome Announc.">
        <title>Draft Genome Sequence and Gene Annotation of the Entomopathogenic Fungus Verticillium hemipterigenum.</title>
        <authorList>
            <person name="Horn F."/>
            <person name="Habel A."/>
            <person name="Scharf D.H."/>
            <person name="Dworschak J."/>
            <person name="Brakhage A.A."/>
            <person name="Guthke R."/>
            <person name="Hertweck C."/>
            <person name="Linde J."/>
        </authorList>
    </citation>
    <scope>NUCLEOTIDE SEQUENCE [LARGE SCALE GENOMIC DNA]</scope>
</reference>
<dbReference type="STRING" id="1531966.A0A0A1TMC3"/>
<proteinExistence type="predicted"/>
<feature type="compositionally biased region" description="Acidic residues" evidence="1">
    <location>
        <begin position="59"/>
        <end position="70"/>
    </location>
</feature>
<dbReference type="PANTHER" id="PTHR36826:SF1">
    <property type="entry name" value="PROTEIN ECM13"/>
    <property type="match status" value="1"/>
</dbReference>
<dbReference type="PANTHER" id="PTHR36826">
    <property type="entry name" value="PROTEIN ECM13"/>
    <property type="match status" value="1"/>
</dbReference>
<name>A0A0A1TMC3_9HYPO</name>
<evidence type="ECO:0000313" key="2">
    <source>
        <dbReference type="EMBL" id="CEJ92123.1"/>
    </source>
</evidence>
<organism evidence="2 3">
    <name type="scientific">[Torrubiella] hemipterigena</name>
    <dbReference type="NCBI Taxonomy" id="1531966"/>
    <lineage>
        <taxon>Eukaryota</taxon>
        <taxon>Fungi</taxon>
        <taxon>Dikarya</taxon>
        <taxon>Ascomycota</taxon>
        <taxon>Pezizomycotina</taxon>
        <taxon>Sordariomycetes</taxon>
        <taxon>Hypocreomycetidae</taxon>
        <taxon>Hypocreales</taxon>
        <taxon>Clavicipitaceae</taxon>
        <taxon>Clavicipitaceae incertae sedis</taxon>
        <taxon>'Torrubiella' clade</taxon>
    </lineage>
</organism>
<dbReference type="InterPro" id="IPR037738">
    <property type="entry name" value="Ecm13-like"/>
</dbReference>
<protein>
    <submittedName>
        <fullName evidence="2">Uncharacterized protein</fullName>
    </submittedName>
</protein>
<sequence>MALTTVEAYNLACKAKAKLSREAAHPNNRLRHLVSHANMLDSLILVLEAAAQRNAQWEDPVDDDSEDDSVSDMSSDADSTCSCESLSDEDLLGEDESFAKPKPFCTEGAIPEVADTEFKAHTTKATGHFSPQNPFSFTPARERGQQHLAELRESLKFQSSSIFKLLSRVTSKRVKS</sequence>